<evidence type="ECO:0000313" key="2">
    <source>
        <dbReference type="Proteomes" id="UP000828048"/>
    </source>
</evidence>
<sequence length="613" mass="68710">MDLLSLILYLFLTITLLQVFHSLRQSKRRSKLPPGPGPLPVVGNLLKLGNKPHKSLAELAKTHGPIMSLKLGQITTVVISSSPLAKEVLQKQDLAFSTRFIPNAIHAHDHYKNSVAFLPVSDRWRSLRKILNSNMFSGSRLDGNQNLRRQKVEELIAYAGKCCQDGVAVDIGSAALATSLNLLSNTMFSVDLANLSKDSGREFRDLIWNVMVEAGKPNLVDYFPFLAKIDPQGIRCRMTVYFEKILELFAGLIDERLKSRELQMTNIESDVIDTLLNLSQEIDRTHIEHLCVDLFVAGADTTSSTIEWAMAELLRNPENLKKAKAELEQTIGKGKLIEESDISQLPYLQAIVKETMRIHPSVPFLLPRKVETDVVEVHGYTVPKGAQVLVNAWAIGKDPSMWKNPTTFMPERFLESKVDVRGQDFELIPFGAGRRICPGLPLAIRMIPVVLGSLLNSFDWKIEGGIEPEELDMEDKFGLTLQKAQPLRAIPFHIGNYLDLWRTLLNSCIITKNLGLGVRAAERALSIDADDGATHILLTNLYAAAGKWDEVTRMRRKIRELVLDKDPGLSWVEVMDAIHAFSSGDQSHPEIDELQGELNRLKGNMMRFEIDEI</sequence>
<name>A0ACB7YF42_9ERIC</name>
<proteinExistence type="predicted"/>
<evidence type="ECO:0000313" key="1">
    <source>
        <dbReference type="EMBL" id="KAH7851734.1"/>
    </source>
</evidence>
<accession>A0ACB7YF42</accession>
<organism evidence="1 2">
    <name type="scientific">Vaccinium darrowii</name>
    <dbReference type="NCBI Taxonomy" id="229202"/>
    <lineage>
        <taxon>Eukaryota</taxon>
        <taxon>Viridiplantae</taxon>
        <taxon>Streptophyta</taxon>
        <taxon>Embryophyta</taxon>
        <taxon>Tracheophyta</taxon>
        <taxon>Spermatophyta</taxon>
        <taxon>Magnoliopsida</taxon>
        <taxon>eudicotyledons</taxon>
        <taxon>Gunneridae</taxon>
        <taxon>Pentapetalae</taxon>
        <taxon>asterids</taxon>
        <taxon>Ericales</taxon>
        <taxon>Ericaceae</taxon>
        <taxon>Vaccinioideae</taxon>
        <taxon>Vaccinieae</taxon>
        <taxon>Vaccinium</taxon>
    </lineage>
</organism>
<dbReference type="Proteomes" id="UP000828048">
    <property type="component" value="Chromosome 8"/>
</dbReference>
<gene>
    <name evidence="1" type="ORF">Vadar_015862</name>
</gene>
<dbReference type="EMBL" id="CM037158">
    <property type="protein sequence ID" value="KAH7851734.1"/>
    <property type="molecule type" value="Genomic_DNA"/>
</dbReference>
<protein>
    <submittedName>
        <fullName evidence="1">Uncharacterized protein</fullName>
    </submittedName>
</protein>
<comment type="caution">
    <text evidence="1">The sequence shown here is derived from an EMBL/GenBank/DDBJ whole genome shotgun (WGS) entry which is preliminary data.</text>
</comment>
<keyword evidence="2" id="KW-1185">Reference proteome</keyword>
<reference evidence="1 2" key="1">
    <citation type="journal article" date="2021" name="Hortic Res">
        <title>High-quality reference genome and annotation aids understanding of berry development for evergreen blueberry (Vaccinium darrowii).</title>
        <authorList>
            <person name="Yu J."/>
            <person name="Hulse-Kemp A.M."/>
            <person name="Babiker E."/>
            <person name="Staton M."/>
        </authorList>
    </citation>
    <scope>NUCLEOTIDE SEQUENCE [LARGE SCALE GENOMIC DNA]</scope>
    <source>
        <strain evidence="2">cv. NJ 8807/NJ 8810</strain>
        <tissue evidence="1">Young leaf</tissue>
    </source>
</reference>